<evidence type="ECO:0000313" key="3">
    <source>
        <dbReference type="Proteomes" id="UP001154078"/>
    </source>
</evidence>
<keyword evidence="3" id="KW-1185">Reference proteome</keyword>
<accession>A0A9P0FNF6</accession>
<feature type="region of interest" description="Disordered" evidence="1">
    <location>
        <begin position="47"/>
        <end position="68"/>
    </location>
</feature>
<protein>
    <submittedName>
        <fullName evidence="2">Uncharacterized protein</fullName>
    </submittedName>
</protein>
<reference evidence="2" key="1">
    <citation type="submission" date="2021-12" db="EMBL/GenBank/DDBJ databases">
        <authorList>
            <person name="King R."/>
        </authorList>
    </citation>
    <scope>NUCLEOTIDE SEQUENCE</scope>
</reference>
<dbReference type="OrthoDB" id="6723953at2759"/>
<proteinExistence type="predicted"/>
<evidence type="ECO:0000256" key="1">
    <source>
        <dbReference type="SAM" id="MobiDB-lite"/>
    </source>
</evidence>
<dbReference type="AlphaFoldDB" id="A0A9P0FNF6"/>
<organism evidence="2 3">
    <name type="scientific">Brassicogethes aeneus</name>
    <name type="common">Rape pollen beetle</name>
    <name type="synonym">Meligethes aeneus</name>
    <dbReference type="NCBI Taxonomy" id="1431903"/>
    <lineage>
        <taxon>Eukaryota</taxon>
        <taxon>Metazoa</taxon>
        <taxon>Ecdysozoa</taxon>
        <taxon>Arthropoda</taxon>
        <taxon>Hexapoda</taxon>
        <taxon>Insecta</taxon>
        <taxon>Pterygota</taxon>
        <taxon>Neoptera</taxon>
        <taxon>Endopterygota</taxon>
        <taxon>Coleoptera</taxon>
        <taxon>Polyphaga</taxon>
        <taxon>Cucujiformia</taxon>
        <taxon>Nitidulidae</taxon>
        <taxon>Meligethinae</taxon>
        <taxon>Brassicogethes</taxon>
    </lineage>
</organism>
<gene>
    <name evidence="2" type="ORF">MELIAE_LOCUS10811</name>
</gene>
<sequence length="326" mass="36624">MPFKSKKVVIPKGLINPCENTIVEVPPNLKKQPIVIVKYPNQDCAPDPEASSCPYKPCRPAERNSELDTSDNVRLMVQSNSQKPKVKMEDKSVGTMNPNHGVHTFIPLVNSTQQPNASSAMNVPVNITAIPLNQAQIIQGLSGTQLTPNLIPITSYSGIPNMSMTSQLNPCMQYQTPKSCNICDSCNFKTLNARGTERMLLEKDIERLIRARRRLKYEFSDDCQVQKKPEYCSVKTKCESRQEYLKPLEKNLIDIKKLTLALSGSKKSSRAVLDDTMDLNEDTIADKEDKELTDIEKAVKDFQMARRNLISKLKEYSSSQLPSTKD</sequence>
<evidence type="ECO:0000313" key="2">
    <source>
        <dbReference type="EMBL" id="CAH0561229.1"/>
    </source>
</evidence>
<name>A0A9P0FNF6_BRAAE</name>
<dbReference type="Proteomes" id="UP001154078">
    <property type="component" value="Chromosome 7"/>
</dbReference>
<dbReference type="EMBL" id="OV121138">
    <property type="protein sequence ID" value="CAH0561229.1"/>
    <property type="molecule type" value="Genomic_DNA"/>
</dbReference>